<keyword evidence="3" id="KW-1185">Reference proteome</keyword>
<dbReference type="PANTHER" id="PTHR34203:SF15">
    <property type="entry name" value="SLL1173 PROTEIN"/>
    <property type="match status" value="1"/>
</dbReference>
<dbReference type="STRING" id="1250539.Ga0080574_TMP2210"/>
<protein>
    <submittedName>
        <fullName evidence="2">Methyltransferase, FkbM family</fullName>
    </submittedName>
</protein>
<dbReference type="KEGG" id="paby:Ga0080574_TMP2210"/>
<reference evidence="2 3" key="1">
    <citation type="submission" date="2016-04" db="EMBL/GenBank/DDBJ databases">
        <title>Deep-sea bacteria in the southern Pacific.</title>
        <authorList>
            <person name="Tang K."/>
        </authorList>
    </citation>
    <scope>NUCLEOTIDE SEQUENCE [LARGE SCALE GENOMIC DNA]</scope>
    <source>
        <strain evidence="2 3">JLT2014</strain>
    </source>
</reference>
<name>A0A1P8UT05_9RHOB</name>
<gene>
    <name evidence="2" type="ORF">Ga0080574_TMP2210</name>
</gene>
<organism evidence="2 3">
    <name type="scientific">Salipiger abyssi</name>
    <dbReference type="NCBI Taxonomy" id="1250539"/>
    <lineage>
        <taxon>Bacteria</taxon>
        <taxon>Pseudomonadati</taxon>
        <taxon>Pseudomonadota</taxon>
        <taxon>Alphaproteobacteria</taxon>
        <taxon>Rhodobacterales</taxon>
        <taxon>Roseobacteraceae</taxon>
        <taxon>Salipiger</taxon>
    </lineage>
</organism>
<dbReference type="InterPro" id="IPR006342">
    <property type="entry name" value="FkbM_mtfrase"/>
</dbReference>
<dbReference type="InterPro" id="IPR029063">
    <property type="entry name" value="SAM-dependent_MTases_sf"/>
</dbReference>
<dbReference type="InterPro" id="IPR052514">
    <property type="entry name" value="SAM-dependent_MTase"/>
</dbReference>
<dbReference type="PANTHER" id="PTHR34203">
    <property type="entry name" value="METHYLTRANSFERASE, FKBM FAMILY PROTEIN"/>
    <property type="match status" value="1"/>
</dbReference>
<dbReference type="SUPFAM" id="SSF53335">
    <property type="entry name" value="S-adenosyl-L-methionine-dependent methyltransferases"/>
    <property type="match status" value="1"/>
</dbReference>
<dbReference type="EMBL" id="CP015093">
    <property type="protein sequence ID" value="APZ52544.1"/>
    <property type="molecule type" value="Genomic_DNA"/>
</dbReference>
<evidence type="ECO:0000313" key="3">
    <source>
        <dbReference type="Proteomes" id="UP000187059"/>
    </source>
</evidence>
<sequence length="194" mass="21801">MYEPDTIRFMRQHAGDGDIIHAGTFFGDFLPALSAAMAPERRIWAFEPNPGNYEAACKTIALNALANVTLTNAALSNREETVLFRTRDEDGKSLGGLTHFVTEEGPGVEPVEAVMLDFTVPLGRRVTILQLDVEGHEKQALRGAWHLIHRWQPILILENLGQERWIQRTFRGLGYQQIGKLHGNFVYACMPMTL</sequence>
<dbReference type="Proteomes" id="UP000187059">
    <property type="component" value="Chromosome"/>
</dbReference>
<dbReference type="NCBIfam" id="TIGR01444">
    <property type="entry name" value="fkbM_fam"/>
    <property type="match status" value="1"/>
</dbReference>
<dbReference type="GO" id="GO:0032259">
    <property type="term" value="P:methylation"/>
    <property type="evidence" value="ECO:0007669"/>
    <property type="project" value="UniProtKB-KW"/>
</dbReference>
<accession>A0A1P8UT05</accession>
<evidence type="ECO:0000313" key="2">
    <source>
        <dbReference type="EMBL" id="APZ52544.1"/>
    </source>
</evidence>
<keyword evidence="2" id="KW-0489">Methyltransferase</keyword>
<feature type="domain" description="Methyltransferase FkbM" evidence="1">
    <location>
        <begin position="23"/>
        <end position="159"/>
    </location>
</feature>
<evidence type="ECO:0000259" key="1">
    <source>
        <dbReference type="Pfam" id="PF05050"/>
    </source>
</evidence>
<dbReference type="GO" id="GO:0008168">
    <property type="term" value="F:methyltransferase activity"/>
    <property type="evidence" value="ECO:0007669"/>
    <property type="project" value="UniProtKB-KW"/>
</dbReference>
<dbReference type="Gene3D" id="3.40.50.150">
    <property type="entry name" value="Vaccinia Virus protein VP39"/>
    <property type="match status" value="1"/>
</dbReference>
<dbReference type="AlphaFoldDB" id="A0A1P8UT05"/>
<proteinExistence type="predicted"/>
<dbReference type="Pfam" id="PF05050">
    <property type="entry name" value="Methyltransf_21"/>
    <property type="match status" value="1"/>
</dbReference>
<keyword evidence="2" id="KW-0808">Transferase</keyword>